<sequence>MSKKQDLPAVLESQSPTKEIFPGLGFDIFFWIIIIFFLFGGFPIFGLGINEKK</sequence>
<dbReference type="Proteomes" id="UP000070456">
    <property type="component" value="Unassembled WGS sequence"/>
</dbReference>
<proteinExistence type="predicted"/>
<name>A0A140L391_9FIRM</name>
<dbReference type="RefSeq" id="WP_157064975.1">
    <property type="nucleotide sequence ID" value="NZ_LOEE01000042.1"/>
</dbReference>
<dbReference type="AlphaFoldDB" id="A0A140L391"/>
<organism evidence="2 3">
    <name type="scientific">Thermotalea metallivorans</name>
    <dbReference type="NCBI Taxonomy" id="520762"/>
    <lineage>
        <taxon>Bacteria</taxon>
        <taxon>Bacillati</taxon>
        <taxon>Bacillota</taxon>
        <taxon>Clostridia</taxon>
        <taxon>Peptostreptococcales</taxon>
        <taxon>Thermotaleaceae</taxon>
        <taxon>Thermotalea</taxon>
    </lineage>
</organism>
<feature type="transmembrane region" description="Helical" evidence="1">
    <location>
        <begin position="28"/>
        <end position="49"/>
    </location>
</feature>
<dbReference type="EMBL" id="LOEE01000042">
    <property type="protein sequence ID" value="KXG75016.1"/>
    <property type="molecule type" value="Genomic_DNA"/>
</dbReference>
<evidence type="ECO:0000313" key="2">
    <source>
        <dbReference type="EMBL" id="KXG75016.1"/>
    </source>
</evidence>
<keyword evidence="1" id="KW-1133">Transmembrane helix</keyword>
<keyword evidence="1" id="KW-0812">Transmembrane</keyword>
<protein>
    <submittedName>
        <fullName evidence="2">Uncharacterized protein</fullName>
    </submittedName>
</protein>
<keyword evidence="1" id="KW-0472">Membrane</keyword>
<accession>A0A140L391</accession>
<gene>
    <name evidence="2" type="ORF">AN619_19860</name>
</gene>
<keyword evidence="3" id="KW-1185">Reference proteome</keyword>
<reference evidence="2 3" key="1">
    <citation type="submission" date="2015-12" db="EMBL/GenBank/DDBJ databases">
        <title>Draft genome sequence of the thermoanaerobe Thermotalea metallivorans, an isolate from the runoff channel of the Great Artesian Basin, Australia.</title>
        <authorList>
            <person name="Patel B.K."/>
        </authorList>
    </citation>
    <scope>NUCLEOTIDE SEQUENCE [LARGE SCALE GENOMIC DNA]</scope>
    <source>
        <strain evidence="2 3">B2-1</strain>
    </source>
</reference>
<comment type="caution">
    <text evidence="2">The sequence shown here is derived from an EMBL/GenBank/DDBJ whole genome shotgun (WGS) entry which is preliminary data.</text>
</comment>
<evidence type="ECO:0000313" key="3">
    <source>
        <dbReference type="Proteomes" id="UP000070456"/>
    </source>
</evidence>
<evidence type="ECO:0000256" key="1">
    <source>
        <dbReference type="SAM" id="Phobius"/>
    </source>
</evidence>